<dbReference type="STRING" id="225324.SAMN02745126_05995"/>
<sequence length="265" mass="27472">MDIAAWLPPLVRALATALIVVSASAVAESLGPFWGALVASLPISAGPAYVFLAMQHDADFVAASALASVTANAATGMFLIVYATLAPRLPLWRSLGAAILAWAASAVALQQIAWTPAAAVLPNLAVYGFGILLGRRRRAVTPAPSSRARRRWYELPLRAAAVAAFVSLIVGISSILGPATTGMAALFPVSFISLIVIVHLRMGGAVSGLIAANAMLPMVGFGAMLLALHLAIAPLGVTAALLLALAISLLWSALLLLTQTRRYRH</sequence>
<keyword evidence="3" id="KW-1185">Reference proteome</keyword>
<dbReference type="AlphaFoldDB" id="A0A1T4TBY3"/>
<evidence type="ECO:0000313" key="2">
    <source>
        <dbReference type="EMBL" id="SKA38025.1"/>
    </source>
</evidence>
<feature type="transmembrane region" description="Helical" evidence="1">
    <location>
        <begin position="114"/>
        <end position="134"/>
    </location>
</feature>
<evidence type="ECO:0000256" key="1">
    <source>
        <dbReference type="SAM" id="Phobius"/>
    </source>
</evidence>
<evidence type="ECO:0000313" key="3">
    <source>
        <dbReference type="Proteomes" id="UP000190092"/>
    </source>
</evidence>
<dbReference type="OrthoDB" id="7275411at2"/>
<dbReference type="Proteomes" id="UP000190092">
    <property type="component" value="Unassembled WGS sequence"/>
</dbReference>
<feature type="transmembrane region" description="Helical" evidence="1">
    <location>
        <begin position="6"/>
        <end position="26"/>
    </location>
</feature>
<keyword evidence="1" id="KW-1133">Transmembrane helix</keyword>
<keyword evidence="1" id="KW-0812">Transmembrane</keyword>
<gene>
    <name evidence="2" type="ORF">SAMN02745126_05995</name>
</gene>
<name>A0A1T4TBY3_9HYPH</name>
<organism evidence="2 3">
    <name type="scientific">Enhydrobacter aerosaccus</name>
    <dbReference type="NCBI Taxonomy" id="225324"/>
    <lineage>
        <taxon>Bacteria</taxon>
        <taxon>Pseudomonadati</taxon>
        <taxon>Pseudomonadota</taxon>
        <taxon>Alphaproteobacteria</taxon>
        <taxon>Hyphomicrobiales</taxon>
        <taxon>Enhydrobacter</taxon>
    </lineage>
</organism>
<feature type="transmembrane region" description="Helical" evidence="1">
    <location>
        <begin position="238"/>
        <end position="257"/>
    </location>
</feature>
<dbReference type="RefSeq" id="WP_085937734.1">
    <property type="nucleotide sequence ID" value="NZ_FUWJ01000015.1"/>
</dbReference>
<feature type="transmembrane region" description="Helical" evidence="1">
    <location>
        <begin position="33"/>
        <end position="54"/>
    </location>
</feature>
<feature type="transmembrane region" description="Helical" evidence="1">
    <location>
        <begin position="212"/>
        <end position="232"/>
    </location>
</feature>
<dbReference type="EMBL" id="FUWJ01000015">
    <property type="protein sequence ID" value="SKA38025.1"/>
    <property type="molecule type" value="Genomic_DNA"/>
</dbReference>
<proteinExistence type="predicted"/>
<reference evidence="3" key="1">
    <citation type="submission" date="2017-02" db="EMBL/GenBank/DDBJ databases">
        <authorList>
            <person name="Varghese N."/>
            <person name="Submissions S."/>
        </authorList>
    </citation>
    <scope>NUCLEOTIDE SEQUENCE [LARGE SCALE GENOMIC DNA]</scope>
    <source>
        <strain evidence="3">ATCC 27094</strain>
    </source>
</reference>
<feature type="transmembrane region" description="Helical" evidence="1">
    <location>
        <begin position="90"/>
        <end position="108"/>
    </location>
</feature>
<feature type="transmembrane region" description="Helical" evidence="1">
    <location>
        <begin position="182"/>
        <end position="200"/>
    </location>
</feature>
<keyword evidence="1" id="KW-0472">Membrane</keyword>
<feature type="transmembrane region" description="Helical" evidence="1">
    <location>
        <begin position="155"/>
        <end position="176"/>
    </location>
</feature>
<protein>
    <submittedName>
        <fullName evidence="2">Uncharacterized protein</fullName>
    </submittedName>
</protein>
<accession>A0A1T4TBY3</accession>
<feature type="transmembrane region" description="Helical" evidence="1">
    <location>
        <begin position="60"/>
        <end position="83"/>
    </location>
</feature>